<dbReference type="Proteomes" id="UP000800039">
    <property type="component" value="Unassembled WGS sequence"/>
</dbReference>
<dbReference type="AlphaFoldDB" id="A0A9P4GBF9"/>
<comment type="caution">
    <text evidence="2">The sequence shown here is derived from an EMBL/GenBank/DDBJ whole genome shotgun (WGS) entry which is preliminary data.</text>
</comment>
<dbReference type="OrthoDB" id="194358at2759"/>
<evidence type="ECO:0000313" key="3">
    <source>
        <dbReference type="Proteomes" id="UP000800039"/>
    </source>
</evidence>
<keyword evidence="3" id="KW-1185">Reference proteome</keyword>
<organism evidence="2 3">
    <name type="scientific">Cucurbitaria berberidis CBS 394.84</name>
    <dbReference type="NCBI Taxonomy" id="1168544"/>
    <lineage>
        <taxon>Eukaryota</taxon>
        <taxon>Fungi</taxon>
        <taxon>Dikarya</taxon>
        <taxon>Ascomycota</taxon>
        <taxon>Pezizomycotina</taxon>
        <taxon>Dothideomycetes</taxon>
        <taxon>Pleosporomycetidae</taxon>
        <taxon>Pleosporales</taxon>
        <taxon>Pleosporineae</taxon>
        <taxon>Cucurbitariaceae</taxon>
        <taxon>Cucurbitaria</taxon>
    </lineage>
</organism>
<dbReference type="RefSeq" id="XP_040784733.1">
    <property type="nucleotide sequence ID" value="XM_040929339.1"/>
</dbReference>
<evidence type="ECO:0000259" key="1">
    <source>
        <dbReference type="Pfam" id="PF06985"/>
    </source>
</evidence>
<dbReference type="InterPro" id="IPR010730">
    <property type="entry name" value="HET"/>
</dbReference>
<dbReference type="EMBL" id="ML976618">
    <property type="protein sequence ID" value="KAF1842170.1"/>
    <property type="molecule type" value="Genomic_DNA"/>
</dbReference>
<gene>
    <name evidence="2" type="ORF">K460DRAFT_292175</name>
</gene>
<sequence length="312" mass="36433">MDDNDGTSPPKTSPQQATPDCFKHAALDHNAPSIRLIRVCRHRSPEGYIQCEVRHTTINSTYICLSYTWGDELGWNDDVSKGHWILMDGERFWVRKNLHCFLRVARHKHRLHWLWIDALSIDQTNNTERTHQVQQMGRIFSEAKEVISWLGPNRRIAEFLSNAPQQGFDAHGFHDFCNSEYWNRAWITQEVALSRRSTLMARGEELEMNQLPLIKDEKEHSEYLSRLNDLSPRSSHRLKGKNLIYLLKKFMFKECHIARDRVFSLLALCGEGSNLQVDYKISSEELAYNILTICRQSICFCTVRVVCRALRI</sequence>
<name>A0A9P4GBF9_9PLEO</name>
<reference evidence="2" key="1">
    <citation type="submission" date="2020-01" db="EMBL/GenBank/DDBJ databases">
        <authorList>
            <consortium name="DOE Joint Genome Institute"/>
            <person name="Haridas S."/>
            <person name="Albert R."/>
            <person name="Binder M."/>
            <person name="Bloem J."/>
            <person name="Labutti K."/>
            <person name="Salamov A."/>
            <person name="Andreopoulos B."/>
            <person name="Baker S.E."/>
            <person name="Barry K."/>
            <person name="Bills G."/>
            <person name="Bluhm B.H."/>
            <person name="Cannon C."/>
            <person name="Castanera R."/>
            <person name="Culley D.E."/>
            <person name="Daum C."/>
            <person name="Ezra D."/>
            <person name="Gonzalez J.B."/>
            <person name="Henrissat B."/>
            <person name="Kuo A."/>
            <person name="Liang C."/>
            <person name="Lipzen A."/>
            <person name="Lutzoni F."/>
            <person name="Magnuson J."/>
            <person name="Mondo S."/>
            <person name="Nolan M."/>
            <person name="Ohm R."/>
            <person name="Pangilinan J."/>
            <person name="Park H.-J."/>
            <person name="Ramirez L."/>
            <person name="Alfaro M."/>
            <person name="Sun H."/>
            <person name="Tritt A."/>
            <person name="Yoshinaga Y."/>
            <person name="Zwiers L.-H."/>
            <person name="Turgeon B.G."/>
            <person name="Goodwin S.B."/>
            <person name="Spatafora J.W."/>
            <person name="Crous P.W."/>
            <person name="Grigoriev I.V."/>
        </authorList>
    </citation>
    <scope>NUCLEOTIDE SEQUENCE</scope>
    <source>
        <strain evidence="2">CBS 394.84</strain>
    </source>
</reference>
<feature type="domain" description="Heterokaryon incompatibility" evidence="1">
    <location>
        <begin position="62"/>
        <end position="155"/>
    </location>
</feature>
<proteinExistence type="predicted"/>
<dbReference type="Pfam" id="PF06985">
    <property type="entry name" value="HET"/>
    <property type="match status" value="1"/>
</dbReference>
<dbReference type="PANTHER" id="PTHR24148">
    <property type="entry name" value="ANKYRIN REPEAT DOMAIN-CONTAINING PROTEIN 39 HOMOLOG-RELATED"/>
    <property type="match status" value="1"/>
</dbReference>
<feature type="non-terminal residue" evidence="2">
    <location>
        <position position="312"/>
    </location>
</feature>
<accession>A0A9P4GBF9</accession>
<protein>
    <recommendedName>
        <fullName evidence="1">Heterokaryon incompatibility domain-containing protein</fullName>
    </recommendedName>
</protein>
<dbReference type="GeneID" id="63846591"/>
<evidence type="ECO:0000313" key="2">
    <source>
        <dbReference type="EMBL" id="KAF1842170.1"/>
    </source>
</evidence>
<dbReference type="PANTHER" id="PTHR24148:SF73">
    <property type="entry name" value="HET DOMAIN PROTEIN (AFU_ORTHOLOGUE AFUA_8G01020)"/>
    <property type="match status" value="1"/>
</dbReference>
<dbReference type="InterPro" id="IPR052895">
    <property type="entry name" value="HetReg/Transcr_Mod"/>
</dbReference>